<dbReference type="EMBL" id="WEKV01000018">
    <property type="protein sequence ID" value="KAB7782879.1"/>
    <property type="molecule type" value="Genomic_DNA"/>
</dbReference>
<gene>
    <name evidence="1" type="ORF">F8B43_4173</name>
</gene>
<accession>A0A833N230</accession>
<protein>
    <submittedName>
        <fullName evidence="1">Uncharacterized protein</fullName>
    </submittedName>
</protein>
<comment type="caution">
    <text evidence="1">The sequence shown here is derived from an EMBL/GenBank/DDBJ whole genome shotgun (WGS) entry which is preliminary data.</text>
</comment>
<evidence type="ECO:0000313" key="2">
    <source>
        <dbReference type="Proteomes" id="UP000469949"/>
    </source>
</evidence>
<evidence type="ECO:0000313" key="1">
    <source>
        <dbReference type="EMBL" id="KAB7782879.1"/>
    </source>
</evidence>
<dbReference type="AlphaFoldDB" id="A0A833N230"/>
<name>A0A833N230_9HYPH</name>
<dbReference type="RefSeq" id="WP_152278234.1">
    <property type="nucleotide sequence ID" value="NZ_WEKV01000018.1"/>
</dbReference>
<sequence length="118" mass="12509">MSDLVISQGAGANRSEVLASGVVRIEGQRAFNFSYGGQTVTVNALPEKPLRKPDGNYFVPPPENAVFPNDDALHDIGGASVYVQLTPLARPPKWLGADGFLFAYEVSRPLAAPLAKAA</sequence>
<reference evidence="1 2" key="1">
    <citation type="submission" date="2019-10" db="EMBL/GenBank/DDBJ databases">
        <title>Draft Genome Sequence of the Caffeine Degrading Methylotroph Methylorubrum populi PINKEL.</title>
        <authorList>
            <person name="Dawson S.C."/>
            <person name="Zhang X."/>
            <person name="Wright M.E."/>
            <person name="Sharma G."/>
            <person name="Langner J.T."/>
            <person name="Ditty J.L."/>
            <person name="Subuyuj G.A."/>
        </authorList>
    </citation>
    <scope>NUCLEOTIDE SEQUENCE [LARGE SCALE GENOMIC DNA]</scope>
    <source>
        <strain evidence="1 2">Pinkel</strain>
    </source>
</reference>
<proteinExistence type="predicted"/>
<dbReference type="Proteomes" id="UP000469949">
    <property type="component" value="Unassembled WGS sequence"/>
</dbReference>
<organism evidence="1 2">
    <name type="scientific">Methylorubrum populi</name>
    <dbReference type="NCBI Taxonomy" id="223967"/>
    <lineage>
        <taxon>Bacteria</taxon>
        <taxon>Pseudomonadati</taxon>
        <taxon>Pseudomonadota</taxon>
        <taxon>Alphaproteobacteria</taxon>
        <taxon>Hyphomicrobiales</taxon>
        <taxon>Methylobacteriaceae</taxon>
        <taxon>Methylorubrum</taxon>
    </lineage>
</organism>